<dbReference type="Proteomes" id="UP000024836">
    <property type="component" value="Unassembled WGS sequence"/>
</dbReference>
<evidence type="ECO:0000313" key="1">
    <source>
        <dbReference type="EMBL" id="KCV81020.1"/>
    </source>
</evidence>
<protein>
    <submittedName>
        <fullName evidence="1">Uncharacterized protein</fullName>
    </submittedName>
</protein>
<dbReference type="AlphaFoldDB" id="A0A058ZIG7"/>
<dbReference type="STRING" id="1461693.ATO10_14499"/>
<gene>
    <name evidence="1" type="ORF">ATO10_14499</name>
</gene>
<reference evidence="1 2" key="1">
    <citation type="submission" date="2013-04" db="EMBL/GenBank/DDBJ databases">
        <title>Shimia sp. 22II-S11-Z10 Genome Sequencing.</title>
        <authorList>
            <person name="Lai Q."/>
            <person name="Li G."/>
            <person name="Shao Z."/>
        </authorList>
    </citation>
    <scope>NUCLEOTIDE SEQUENCE [LARGE SCALE GENOMIC DNA]</scope>
    <source>
        <strain evidence="2">22II-S11-Z10</strain>
    </source>
</reference>
<dbReference type="OrthoDB" id="7877008at2"/>
<name>A0A058ZIG7_9RHOB</name>
<comment type="caution">
    <text evidence="1">The sequence shown here is derived from an EMBL/GenBank/DDBJ whole genome shotgun (WGS) entry which is preliminary data.</text>
</comment>
<dbReference type="RefSeq" id="WP_035252922.1">
    <property type="nucleotide sequence ID" value="NZ_AQQY01000012.1"/>
</dbReference>
<keyword evidence="2" id="KW-1185">Reference proteome</keyword>
<dbReference type="EMBL" id="AQQY01000012">
    <property type="protein sequence ID" value="KCV81020.1"/>
    <property type="molecule type" value="Genomic_DNA"/>
</dbReference>
<accession>A0A058ZIG7</accession>
<proteinExistence type="predicted"/>
<sequence>MTIANEGLMPVLNDVEELTEWLEDKPHTLQRVLAARGALRVAPSIATALALSNEDLKHRQFALTLFRALLTICVTSTVKNKELEHSANSILKTASAYRQAFHKTSETLSSYEDGRPVLSALATAMRKTSAKTGLNTLQAEHRTDKAASSILAATQTIASSTKVSVTESTLVTIRLSTLQTDDADKIIVWEAVSQDTTYDGLIDAPHQLFKNPLWPNIPAKQLSDEKAAFEYNSSRQQKWGFWVRWYDAMWHGEPMDWALQEAVALLPNVDWQAGPERIAERIKEIEARFALKARIAELEASLAQTRAGRFGIGGNSPPPEGQLDEADLTPLVRPLQVLKAETEAETPSKSRIQQAIDGLRATLKWIGGHIDAGIGAGMKTAGAAVGTTFVAKLAGYGDEIARVLAAAEAWLKALF</sequence>
<evidence type="ECO:0000313" key="2">
    <source>
        <dbReference type="Proteomes" id="UP000024836"/>
    </source>
</evidence>
<organism evidence="1 2">
    <name type="scientific">Actibacterium atlanticum</name>
    <dbReference type="NCBI Taxonomy" id="1461693"/>
    <lineage>
        <taxon>Bacteria</taxon>
        <taxon>Pseudomonadati</taxon>
        <taxon>Pseudomonadota</taxon>
        <taxon>Alphaproteobacteria</taxon>
        <taxon>Rhodobacterales</taxon>
        <taxon>Roseobacteraceae</taxon>
        <taxon>Actibacterium</taxon>
    </lineage>
</organism>
<dbReference type="eggNOG" id="ENOG50330B0">
    <property type="taxonomic scope" value="Bacteria"/>
</dbReference>